<dbReference type="PANTHER" id="PTHR34985">
    <property type="entry name" value="SLR0554 PROTEIN"/>
    <property type="match status" value="1"/>
</dbReference>
<sequence length="249" mass="28695">MVASAIDPNIVPHQVLLLKSKQGEGKSTFFQNFMPKQLENYMYSGTLDPTNKDTMIHLSECLIINLDELETLTKHKEGALKEIITKSEIRIRKAYGRFSSKLIRRASMCGSVNHTNILHDKTGSRRFLIHDVESIDYQNMSDMDPVYAQAYALYREGFRFWFDTEDNKKVQEHNSRFEVQTVEEELLLEHFERAKPDQPRAERLRATQILECMHGGDLPTGANSASIRLGQALNKHGYHSTRKNGSTYW</sequence>
<dbReference type="InterPro" id="IPR007936">
    <property type="entry name" value="VapE-like_dom"/>
</dbReference>
<dbReference type="Pfam" id="PF05272">
    <property type="entry name" value="VapE-like_dom"/>
    <property type="match status" value="1"/>
</dbReference>
<dbReference type="AlphaFoldDB" id="A0A8J7SAE1"/>
<dbReference type="Proteomes" id="UP000673975">
    <property type="component" value="Unassembled WGS sequence"/>
</dbReference>
<accession>A0A8J7SAE1</accession>
<organism evidence="2 3">
    <name type="scientific">Natronogracilivirga saccharolytica</name>
    <dbReference type="NCBI Taxonomy" id="2812953"/>
    <lineage>
        <taxon>Bacteria</taxon>
        <taxon>Pseudomonadati</taxon>
        <taxon>Balneolota</taxon>
        <taxon>Balneolia</taxon>
        <taxon>Balneolales</taxon>
        <taxon>Cyclonatronaceae</taxon>
        <taxon>Natronogracilivirga</taxon>
    </lineage>
</organism>
<reference evidence="2" key="1">
    <citation type="submission" date="2021-02" db="EMBL/GenBank/DDBJ databases">
        <title>Natronogracilivirga saccharolytica gen. nov. sp. nov. a new anaerobic, haloalkiliphilic carbohydrate-fermenting bacterium from soda lake and proposing of Cyclonatronumiaceae fam. nov. in the phylum Balneolaeota.</title>
        <authorList>
            <person name="Zhilina T.N."/>
            <person name="Sorokin D.Y."/>
            <person name="Zavarzina D.G."/>
            <person name="Toshchakov S.V."/>
            <person name="Kublanov I.V."/>
        </authorList>
    </citation>
    <scope>NUCLEOTIDE SEQUENCE</scope>
    <source>
        <strain evidence="2">Z-1702</strain>
    </source>
</reference>
<keyword evidence="3" id="KW-1185">Reference proteome</keyword>
<dbReference type="PANTHER" id="PTHR34985:SF1">
    <property type="entry name" value="SLR0554 PROTEIN"/>
    <property type="match status" value="1"/>
</dbReference>
<name>A0A8J7SAE1_9BACT</name>
<evidence type="ECO:0000313" key="2">
    <source>
        <dbReference type="EMBL" id="MBP3192986.1"/>
    </source>
</evidence>
<comment type="caution">
    <text evidence="2">The sequence shown here is derived from an EMBL/GenBank/DDBJ whole genome shotgun (WGS) entry which is preliminary data.</text>
</comment>
<protein>
    <recommendedName>
        <fullName evidence="1">Virulence-associated protein E-like domain-containing protein</fullName>
    </recommendedName>
</protein>
<feature type="domain" description="Virulence-associated protein E-like" evidence="1">
    <location>
        <begin position="1"/>
        <end position="178"/>
    </location>
</feature>
<evidence type="ECO:0000313" key="3">
    <source>
        <dbReference type="Proteomes" id="UP000673975"/>
    </source>
</evidence>
<gene>
    <name evidence="2" type="ORF">NATSA_09960</name>
</gene>
<proteinExistence type="predicted"/>
<dbReference type="EMBL" id="JAFIDN010000007">
    <property type="protein sequence ID" value="MBP3192986.1"/>
    <property type="molecule type" value="Genomic_DNA"/>
</dbReference>
<evidence type="ECO:0000259" key="1">
    <source>
        <dbReference type="Pfam" id="PF05272"/>
    </source>
</evidence>